<dbReference type="Proteomes" id="UP001151760">
    <property type="component" value="Unassembled WGS sequence"/>
</dbReference>
<comment type="caution">
    <text evidence="1">The sequence shown here is derived from an EMBL/GenBank/DDBJ whole genome shotgun (WGS) entry which is preliminary data.</text>
</comment>
<protein>
    <submittedName>
        <fullName evidence="1">Uncharacterized protein</fullName>
    </submittedName>
</protein>
<sequence>MNLRRLKLKELPPISEYAFLVGEQQGCPFLIAKELVKLRKNPLLIKDAKRDCSDGFSISKNLTSKLLIPKGARTPRSDICPIGNPYEIHSSNPRGLSDFANYLAGGFIVKGIVNPAEKQVFQRCLNTISGTNPFLLKICAESSDSGMCARNESSWILAACHNGPTGDIMVQTSQPKRSLTPVSSGHIFKDAHEFVKTVELVPPTSRKKLHNVGLRCLKNSIHVCESLTCGDRLYGPVPVFTREQVFLVEVVLFVKMVDKRGESAPTKSPSSLQISEISFARFVAPRANHSESRIPFL</sequence>
<keyword evidence="2" id="KW-1185">Reference proteome</keyword>
<name>A0ABQ5H229_9ASTR</name>
<proteinExistence type="predicted"/>
<reference evidence="1" key="2">
    <citation type="submission" date="2022-01" db="EMBL/GenBank/DDBJ databases">
        <authorList>
            <person name="Yamashiro T."/>
            <person name="Shiraishi A."/>
            <person name="Satake H."/>
            <person name="Nakayama K."/>
        </authorList>
    </citation>
    <scope>NUCLEOTIDE SEQUENCE</scope>
</reference>
<evidence type="ECO:0000313" key="1">
    <source>
        <dbReference type="EMBL" id="GJT81864.1"/>
    </source>
</evidence>
<dbReference type="EMBL" id="BQNB010019116">
    <property type="protein sequence ID" value="GJT81864.1"/>
    <property type="molecule type" value="Genomic_DNA"/>
</dbReference>
<gene>
    <name evidence="1" type="ORF">Tco_1056206</name>
</gene>
<organism evidence="1 2">
    <name type="scientific">Tanacetum coccineum</name>
    <dbReference type="NCBI Taxonomy" id="301880"/>
    <lineage>
        <taxon>Eukaryota</taxon>
        <taxon>Viridiplantae</taxon>
        <taxon>Streptophyta</taxon>
        <taxon>Embryophyta</taxon>
        <taxon>Tracheophyta</taxon>
        <taxon>Spermatophyta</taxon>
        <taxon>Magnoliopsida</taxon>
        <taxon>eudicotyledons</taxon>
        <taxon>Gunneridae</taxon>
        <taxon>Pentapetalae</taxon>
        <taxon>asterids</taxon>
        <taxon>campanulids</taxon>
        <taxon>Asterales</taxon>
        <taxon>Asteraceae</taxon>
        <taxon>Asteroideae</taxon>
        <taxon>Anthemideae</taxon>
        <taxon>Anthemidinae</taxon>
        <taxon>Tanacetum</taxon>
    </lineage>
</organism>
<reference evidence="1" key="1">
    <citation type="journal article" date="2022" name="Int. J. Mol. Sci.">
        <title>Draft Genome of Tanacetum Coccineum: Genomic Comparison of Closely Related Tanacetum-Family Plants.</title>
        <authorList>
            <person name="Yamashiro T."/>
            <person name="Shiraishi A."/>
            <person name="Nakayama K."/>
            <person name="Satake H."/>
        </authorList>
    </citation>
    <scope>NUCLEOTIDE SEQUENCE</scope>
</reference>
<evidence type="ECO:0000313" key="2">
    <source>
        <dbReference type="Proteomes" id="UP001151760"/>
    </source>
</evidence>
<accession>A0ABQ5H229</accession>